<organism evidence="1 2">
    <name type="scientific">Sediminicoccus rosea</name>
    <dbReference type="NCBI Taxonomy" id="1225128"/>
    <lineage>
        <taxon>Bacteria</taxon>
        <taxon>Pseudomonadati</taxon>
        <taxon>Pseudomonadota</taxon>
        <taxon>Alphaproteobacteria</taxon>
        <taxon>Acetobacterales</taxon>
        <taxon>Roseomonadaceae</taxon>
        <taxon>Sediminicoccus</taxon>
    </lineage>
</organism>
<reference evidence="1 2" key="1">
    <citation type="submission" date="2023-11" db="EMBL/GenBank/DDBJ databases">
        <title>Arctic aerobic anoxygenic photoheterotroph Sediminicoccus rosea KRV36 adapts its photosynthesis to long days of polar summer.</title>
        <authorList>
            <person name="Tomasch J."/>
            <person name="Kopejtka K."/>
            <person name="Bily T."/>
            <person name="Gardiner A.T."/>
            <person name="Gardian Z."/>
            <person name="Shivaramu S."/>
            <person name="Koblizek M."/>
            <person name="Engelhardt F."/>
            <person name="Kaftan D."/>
        </authorList>
    </citation>
    <scope>NUCLEOTIDE SEQUENCE [LARGE SCALE GENOMIC DNA]</scope>
    <source>
        <strain evidence="1 2">R-30</strain>
    </source>
</reference>
<accession>A0ABZ0PF85</accession>
<dbReference type="RefSeq" id="WP_318648347.1">
    <property type="nucleotide sequence ID" value="NZ_CP137852.1"/>
</dbReference>
<dbReference type="Pfam" id="PF00300">
    <property type="entry name" value="His_Phos_1"/>
    <property type="match status" value="1"/>
</dbReference>
<dbReference type="InterPro" id="IPR029033">
    <property type="entry name" value="His_PPase_superfam"/>
</dbReference>
<gene>
    <name evidence="1" type="ORF">R9Z33_20110</name>
</gene>
<dbReference type="Proteomes" id="UP001305521">
    <property type="component" value="Chromosome"/>
</dbReference>
<dbReference type="InterPro" id="IPR013078">
    <property type="entry name" value="His_Pase_superF_clade-1"/>
</dbReference>
<evidence type="ECO:0000313" key="1">
    <source>
        <dbReference type="EMBL" id="WPB84388.1"/>
    </source>
</evidence>
<keyword evidence="2" id="KW-1185">Reference proteome</keyword>
<dbReference type="EMBL" id="CP137852">
    <property type="protein sequence ID" value="WPB84388.1"/>
    <property type="molecule type" value="Genomic_DNA"/>
</dbReference>
<evidence type="ECO:0000313" key="2">
    <source>
        <dbReference type="Proteomes" id="UP001305521"/>
    </source>
</evidence>
<dbReference type="SUPFAM" id="SSF53254">
    <property type="entry name" value="Phosphoglycerate mutase-like"/>
    <property type="match status" value="1"/>
</dbReference>
<sequence length="192" mass="20762">MPVIRFITHPEVVIDPGAPVPEWPLSAEGLRRTRLMLGQPWLAQTRSLFTSAERKARDMADLLGARLGLTPRILESLGENDRSATGYLPKAEFEQVADAFFAAPDLSVRGWERARDAQRRIVAAVEQVIAMAAPDGDVAIIAHGGVGALLLCHLKGVPISRAEEQPGGGGGNLFAFDTEGRALRHGWRPIEA</sequence>
<dbReference type="Gene3D" id="3.40.50.1240">
    <property type="entry name" value="Phosphoglycerate mutase-like"/>
    <property type="match status" value="1"/>
</dbReference>
<protein>
    <submittedName>
        <fullName evidence="1">Histidine phosphatase family protein</fullName>
    </submittedName>
</protein>
<name>A0ABZ0PF85_9PROT</name>
<proteinExistence type="predicted"/>